<proteinExistence type="predicted"/>
<feature type="region of interest" description="Disordered" evidence="1">
    <location>
        <begin position="53"/>
        <end position="109"/>
    </location>
</feature>
<dbReference type="AlphaFoldDB" id="A0A4Z2I0R2"/>
<sequence>MTAAELDSRSSSDPVSKSGRLFSAGRRTTPWPSTLPAALATFCAGQPSGHLWRGFAGGSGKRRLRPPGPEGGERRPPRASRVCGPSAARTSVLPGESWRPEPEAWDEKKPTLCSGPRMVLWLMGKGSSSCQVPEVVSEVEAMYSLVAVVESLKWIVASLAVVWAGVELVEPKVVEVGPDFALGSKKSWGADHVLKGAGPMMEATEPGQVLAPMDSNWLEAALGVVVGLLGSKVAELVLEVVMEAMHQVKVAVAVAVEVEVELRPMVVGADLTMLVVVPDAVVAEPMVAVPGILVEPVEPKEVELGIFAGVVAAMLAEAEHLFVMAVPMGAGAAAAQVLEVDPKLVAFAADVAAHLSAPSLAEPVDETVVALAAGSSMVGLGSGPVLALEAECRMMSEFEGSKYLWEFEAVLESEKVVVSSKAAVVGTDYEALPGTALELDAKNCEMADAALGYLLESS</sequence>
<evidence type="ECO:0000256" key="1">
    <source>
        <dbReference type="SAM" id="MobiDB-lite"/>
    </source>
</evidence>
<keyword evidence="3" id="KW-1185">Reference proteome</keyword>
<accession>A0A4Z2I0R2</accession>
<dbReference type="Proteomes" id="UP000314294">
    <property type="component" value="Unassembled WGS sequence"/>
</dbReference>
<comment type="caution">
    <text evidence="2">The sequence shown here is derived from an EMBL/GenBank/DDBJ whole genome shotgun (WGS) entry which is preliminary data.</text>
</comment>
<reference evidence="2 3" key="1">
    <citation type="submission" date="2019-03" db="EMBL/GenBank/DDBJ databases">
        <title>First draft genome of Liparis tanakae, snailfish: a comprehensive survey of snailfish specific genes.</title>
        <authorList>
            <person name="Kim W."/>
            <person name="Song I."/>
            <person name="Jeong J.-H."/>
            <person name="Kim D."/>
            <person name="Kim S."/>
            <person name="Ryu S."/>
            <person name="Song J.Y."/>
            <person name="Lee S.K."/>
        </authorList>
    </citation>
    <scope>NUCLEOTIDE SEQUENCE [LARGE SCALE GENOMIC DNA]</scope>
    <source>
        <tissue evidence="2">Muscle</tissue>
    </source>
</reference>
<feature type="compositionally biased region" description="Basic and acidic residues" evidence="1">
    <location>
        <begin position="98"/>
        <end position="109"/>
    </location>
</feature>
<feature type="region of interest" description="Disordered" evidence="1">
    <location>
        <begin position="1"/>
        <end position="31"/>
    </location>
</feature>
<protein>
    <submittedName>
        <fullName evidence="2">Uncharacterized protein</fullName>
    </submittedName>
</protein>
<evidence type="ECO:0000313" key="2">
    <source>
        <dbReference type="EMBL" id="TNN71401.1"/>
    </source>
</evidence>
<gene>
    <name evidence="2" type="ORF">EYF80_018350</name>
</gene>
<organism evidence="2 3">
    <name type="scientific">Liparis tanakae</name>
    <name type="common">Tanaka's snailfish</name>
    <dbReference type="NCBI Taxonomy" id="230148"/>
    <lineage>
        <taxon>Eukaryota</taxon>
        <taxon>Metazoa</taxon>
        <taxon>Chordata</taxon>
        <taxon>Craniata</taxon>
        <taxon>Vertebrata</taxon>
        <taxon>Euteleostomi</taxon>
        <taxon>Actinopterygii</taxon>
        <taxon>Neopterygii</taxon>
        <taxon>Teleostei</taxon>
        <taxon>Neoteleostei</taxon>
        <taxon>Acanthomorphata</taxon>
        <taxon>Eupercaria</taxon>
        <taxon>Perciformes</taxon>
        <taxon>Cottioidei</taxon>
        <taxon>Cottales</taxon>
        <taxon>Liparidae</taxon>
        <taxon>Liparis</taxon>
    </lineage>
</organism>
<name>A0A4Z2I0R2_9TELE</name>
<feature type="compositionally biased region" description="Basic and acidic residues" evidence="1">
    <location>
        <begin position="1"/>
        <end position="10"/>
    </location>
</feature>
<evidence type="ECO:0000313" key="3">
    <source>
        <dbReference type="Proteomes" id="UP000314294"/>
    </source>
</evidence>
<dbReference type="EMBL" id="SRLO01000150">
    <property type="protein sequence ID" value="TNN71401.1"/>
    <property type="molecule type" value="Genomic_DNA"/>
</dbReference>